<dbReference type="InterPro" id="IPR036322">
    <property type="entry name" value="WD40_repeat_dom_sf"/>
</dbReference>
<feature type="region of interest" description="Disordered" evidence="5">
    <location>
        <begin position="47"/>
        <end position="82"/>
    </location>
</feature>
<keyword evidence="3" id="KW-0677">Repeat</keyword>
<accession>A0A8C9NX98</accession>
<feature type="repeat" description="WD" evidence="4">
    <location>
        <begin position="409"/>
        <end position="441"/>
    </location>
</feature>
<dbReference type="InterPro" id="IPR015943">
    <property type="entry name" value="WD40/YVTN_repeat-like_dom_sf"/>
</dbReference>
<evidence type="ECO:0000313" key="8">
    <source>
        <dbReference type="Proteomes" id="UP000694422"/>
    </source>
</evidence>
<dbReference type="AlphaFoldDB" id="A0A8C9NX98"/>
<dbReference type="PROSITE" id="PS00678">
    <property type="entry name" value="WD_REPEATS_1"/>
    <property type="match status" value="1"/>
</dbReference>
<reference evidence="7" key="2">
    <citation type="submission" date="2025-09" db="UniProtKB">
        <authorList>
            <consortium name="Ensembl"/>
        </authorList>
    </citation>
    <scope>IDENTIFICATION</scope>
</reference>
<dbReference type="Gene3D" id="2.130.10.10">
    <property type="entry name" value="YVTN repeat-like/Quinoprotein amine dehydrogenase"/>
    <property type="match status" value="4"/>
</dbReference>
<proteinExistence type="predicted"/>
<evidence type="ECO:0000256" key="3">
    <source>
        <dbReference type="ARBA" id="ARBA00022737"/>
    </source>
</evidence>
<evidence type="ECO:0000256" key="2">
    <source>
        <dbReference type="ARBA" id="ARBA00022574"/>
    </source>
</evidence>
<dbReference type="SUPFAM" id="SSF50978">
    <property type="entry name" value="WD40 repeat-like"/>
    <property type="match status" value="2"/>
</dbReference>
<dbReference type="PANTHER" id="PTHR44324:SF6">
    <property type="entry name" value="EF-HAND CALCIUM BINDING DOMAIN 8"/>
    <property type="match status" value="1"/>
</dbReference>
<dbReference type="SUPFAM" id="SSF47473">
    <property type="entry name" value="EF-hand"/>
    <property type="match status" value="1"/>
</dbReference>
<feature type="repeat" description="WD" evidence="4">
    <location>
        <begin position="941"/>
        <end position="975"/>
    </location>
</feature>
<evidence type="ECO:0000259" key="6">
    <source>
        <dbReference type="PROSITE" id="PS50222"/>
    </source>
</evidence>
<feature type="repeat" description="WD" evidence="4">
    <location>
        <begin position="589"/>
        <end position="630"/>
    </location>
</feature>
<dbReference type="InterPro" id="IPR019775">
    <property type="entry name" value="WD40_repeat_CS"/>
</dbReference>
<dbReference type="InterPro" id="IPR051242">
    <property type="entry name" value="WD-EF-hand_domain"/>
</dbReference>
<evidence type="ECO:0000256" key="5">
    <source>
        <dbReference type="SAM" id="MobiDB-lite"/>
    </source>
</evidence>
<dbReference type="InterPro" id="IPR002048">
    <property type="entry name" value="EF_hand_dom"/>
</dbReference>
<feature type="compositionally biased region" description="Polar residues" evidence="5">
    <location>
        <begin position="1196"/>
        <end position="1215"/>
    </location>
</feature>
<feature type="domain" description="EF-hand" evidence="6">
    <location>
        <begin position="130"/>
        <end position="165"/>
    </location>
</feature>
<feature type="compositionally biased region" description="Low complexity" evidence="5">
    <location>
        <begin position="1183"/>
        <end position="1195"/>
    </location>
</feature>
<evidence type="ECO:0000256" key="1">
    <source>
        <dbReference type="ARBA" id="ARBA00014901"/>
    </source>
</evidence>
<dbReference type="GO" id="GO:0005509">
    <property type="term" value="F:calcium ion binding"/>
    <property type="evidence" value="ECO:0007669"/>
    <property type="project" value="InterPro"/>
</dbReference>
<dbReference type="PROSITE" id="PS50294">
    <property type="entry name" value="WD_REPEATS_REGION"/>
    <property type="match status" value="1"/>
</dbReference>
<dbReference type="Gene3D" id="1.10.238.10">
    <property type="entry name" value="EF-hand"/>
    <property type="match status" value="1"/>
</dbReference>
<feature type="repeat" description="WD" evidence="4">
    <location>
        <begin position="544"/>
        <end position="585"/>
    </location>
</feature>
<protein>
    <recommendedName>
        <fullName evidence="1">WD repeat-containing protein on Y chromosome</fullName>
    </recommendedName>
</protein>
<dbReference type="SMART" id="SM00320">
    <property type="entry name" value="WD40"/>
    <property type="match status" value="8"/>
</dbReference>
<keyword evidence="8" id="KW-1185">Reference proteome</keyword>
<evidence type="ECO:0000256" key="4">
    <source>
        <dbReference type="PROSITE-ProRule" id="PRU00221"/>
    </source>
</evidence>
<dbReference type="PANTHER" id="PTHR44324">
    <property type="entry name" value="WD40 REPEAT DOMAIN 95"/>
    <property type="match status" value="1"/>
</dbReference>
<dbReference type="Pfam" id="PF00400">
    <property type="entry name" value="WD40"/>
    <property type="match status" value="2"/>
</dbReference>
<organism evidence="7 8">
    <name type="scientific">Spermophilus dauricus</name>
    <name type="common">Daurian ground squirrel</name>
    <dbReference type="NCBI Taxonomy" id="99837"/>
    <lineage>
        <taxon>Eukaryota</taxon>
        <taxon>Metazoa</taxon>
        <taxon>Chordata</taxon>
        <taxon>Craniata</taxon>
        <taxon>Vertebrata</taxon>
        <taxon>Euteleostomi</taxon>
        <taxon>Mammalia</taxon>
        <taxon>Eutheria</taxon>
        <taxon>Euarchontoglires</taxon>
        <taxon>Glires</taxon>
        <taxon>Rodentia</taxon>
        <taxon>Sciuromorpha</taxon>
        <taxon>Sciuridae</taxon>
        <taxon>Xerinae</taxon>
        <taxon>Marmotini</taxon>
        <taxon>Spermophilus</taxon>
    </lineage>
</organism>
<dbReference type="Proteomes" id="UP000694422">
    <property type="component" value="Unplaced"/>
</dbReference>
<evidence type="ECO:0000313" key="7">
    <source>
        <dbReference type="Ensembl" id="ENSSDAP00000000492.1"/>
    </source>
</evidence>
<feature type="repeat" description="WD" evidence="4">
    <location>
        <begin position="452"/>
        <end position="494"/>
    </location>
</feature>
<sequence>MGNGQLPAPLDRVFSSLLRPGSVSLTWSFKTGVKVTVIPCLRLTSQSSENFEESPQPQKPSSPGEFQDKKAPTPKISSITCGQMPEHRTPLFSELHLAKLERMFAENIDSNGVLDLGAFTKTMKKVLQNVSDEMLETLFLKVDSNCNGFITWEKYMDYMMHEFQELELMRKSQYCLLFQLPMRIIPLNHGCEIVKVEFFIQRFKKIGCFLTITKDGILQFWSESFSLMNSFMVSGVVHLHSQQMWVTDMVCLPNLNLIAVSSTELKIEFFDISDHKCVRTFTFIDLDCCVLAMNYWSDYHRGVFCYGDTKGNVIVFISDSVTTGLFNPHILPRLSKWDHWINVSMPKLLTEKSAVYRSYQLRALHPNWCQKVKFISDLNLVVSCSAVEKSSLVLTVLPAKDLEKPRFTVLSLRKGVLCFDYCSDRNFLVTGGYDSHIYLWNPLFSKKPVWVMKGHQTSVMHLLVNSKNNSILISISSDKNIRVWDMQDYICLQSFCGKLFALGNCPITSACFHETDNTLICSTYSIGILNGYLECQQPMKTGKLSTHSAAVCNVLYSKIFKQVVSGCLHGTVCVWELFTGTKMVDFSVSGTHFVELTSMALDESERCLLTGLQDGTMKMWNYNSGECLLTFPNPDKVEISGLVHMNKAYYMTGWSKRITNFTFHKTKPVLLCYHWQTFHTEDVLSMAKYQHQFLGTSSYNGDILFWNVNTLKPILRFNASFSPLPLKPKKVLTEGCLDERHSNKPCRKQKKWVHKVPQKSSRVTTNASLRRNLVSAPPVMSHSFSPSLPRHQRSYIPVPYKVGEPGLLLPQIIFLQTRPRQPHTAAMLSSCLLGKFPVDLKDNGDVVVGAMATDENDWILITGDCKGHIKIWDIKDYCILIHQQPLHTSESKIPIETENKFRILIPKRFQMNIPHYIPLKETEVVAGQIISLVPPKLLNTWRGHLESIVDILYIDTFQLVISAGQDRDVKAWKLSGDAIGTFGLSVWKRLQDAKMDGIHEQRESVEEKSDSIGTLLKASHQELHRDLAEALVYQRREQEALMSLLSGRADTEAEAWAKLCSPALGLHSHLRLLQVSKVVGAAFKPKERLQNPKVLFSGVQYTWMRQQISPQIYQNLFFDELTPVQPPDSLIHRVLGQQGRHIRWVAHDREPPRDQVFVDITPIATSSHSSSLSPAASTFRLLDSSSSLQPRSSTSWPRSASMTSPSALPEGSQSILQRPEITMAVASSLLRPPKPLEAPVVSSPKRSFHVRF</sequence>
<dbReference type="InterPro" id="IPR011992">
    <property type="entry name" value="EF-hand-dom_pair"/>
</dbReference>
<keyword evidence="2 4" id="KW-0853">WD repeat</keyword>
<reference evidence="7" key="1">
    <citation type="submission" date="2025-08" db="UniProtKB">
        <authorList>
            <consortium name="Ensembl"/>
        </authorList>
    </citation>
    <scope>IDENTIFICATION</scope>
</reference>
<feature type="compositionally biased region" description="Low complexity" evidence="5">
    <location>
        <begin position="54"/>
        <end position="63"/>
    </location>
</feature>
<feature type="region of interest" description="Disordered" evidence="5">
    <location>
        <begin position="1183"/>
        <end position="1215"/>
    </location>
</feature>
<name>A0A8C9NX98_SPEDA</name>
<dbReference type="Ensembl" id="ENSSDAT00000000592.1">
    <property type="protein sequence ID" value="ENSSDAP00000000492.1"/>
    <property type="gene ID" value="ENSSDAG00000000512.1"/>
</dbReference>
<dbReference type="InterPro" id="IPR001680">
    <property type="entry name" value="WD40_rpt"/>
</dbReference>
<dbReference type="PROSITE" id="PS50082">
    <property type="entry name" value="WD_REPEATS_2"/>
    <property type="match status" value="5"/>
</dbReference>
<dbReference type="PROSITE" id="PS50222">
    <property type="entry name" value="EF_HAND_2"/>
    <property type="match status" value="1"/>
</dbReference>